<dbReference type="Pfam" id="PF01575">
    <property type="entry name" value="MaoC_dehydratas"/>
    <property type="match status" value="1"/>
</dbReference>
<reference evidence="3 4" key="1">
    <citation type="journal article" date="2015" name="Int. J. Syst. Evol. Microbiol.">
        <title>Amycolatopsis rhabdoformis sp. nov., an actinomycete isolated from a tropical forest soil.</title>
        <authorList>
            <person name="Souza W.R."/>
            <person name="Silva R.E."/>
            <person name="Goodfellow M."/>
            <person name="Busarakam K."/>
            <person name="Figueiro F.S."/>
            <person name="Ferreira D."/>
            <person name="Rodrigues-Filho E."/>
            <person name="Moraes L.A.B."/>
            <person name="Zucchi T.D."/>
        </authorList>
    </citation>
    <scope>NUCLEOTIDE SEQUENCE [LARGE SCALE GENOMIC DNA]</scope>
    <source>
        <strain evidence="3 4">NCIMB 14900</strain>
    </source>
</reference>
<evidence type="ECO:0000259" key="2">
    <source>
        <dbReference type="Pfam" id="PF01575"/>
    </source>
</evidence>
<dbReference type="RefSeq" id="WP_326568618.1">
    <property type="nucleotide sequence ID" value="NZ_CP142149.1"/>
</dbReference>
<comment type="similarity">
    <text evidence="1">Belongs to the enoyl-CoA hydratase/isomerase family.</text>
</comment>
<protein>
    <submittedName>
        <fullName evidence="3">MaoC/PaaZ C-terminal domain-containing protein</fullName>
    </submittedName>
</protein>
<dbReference type="InterPro" id="IPR029069">
    <property type="entry name" value="HotDog_dom_sf"/>
</dbReference>
<organism evidence="3 4">
    <name type="scientific">Amycolatopsis rhabdoformis</name>
    <dbReference type="NCBI Taxonomy" id="1448059"/>
    <lineage>
        <taxon>Bacteria</taxon>
        <taxon>Bacillati</taxon>
        <taxon>Actinomycetota</taxon>
        <taxon>Actinomycetes</taxon>
        <taxon>Pseudonocardiales</taxon>
        <taxon>Pseudonocardiaceae</taxon>
        <taxon>Amycolatopsis</taxon>
    </lineage>
</organism>
<accession>A0ABZ1I710</accession>
<name>A0ABZ1I710_9PSEU</name>
<gene>
    <name evidence="3" type="ORF">VSH64_43855</name>
</gene>
<dbReference type="PANTHER" id="PTHR43841:SF3">
    <property type="entry name" value="(3R)-HYDROXYACYL-ACP DEHYDRATASE SUBUNIT HADB"/>
    <property type="match status" value="1"/>
</dbReference>
<dbReference type="EMBL" id="CP142149">
    <property type="protein sequence ID" value="WSE29658.1"/>
    <property type="molecule type" value="Genomic_DNA"/>
</dbReference>
<dbReference type="PANTHER" id="PTHR43841">
    <property type="entry name" value="3-HYDROXYACYL-THIOESTER DEHYDRATASE HTDX-RELATED"/>
    <property type="match status" value="1"/>
</dbReference>
<keyword evidence="4" id="KW-1185">Reference proteome</keyword>
<dbReference type="SUPFAM" id="SSF54637">
    <property type="entry name" value="Thioesterase/thiol ester dehydrase-isomerase"/>
    <property type="match status" value="1"/>
</dbReference>
<evidence type="ECO:0000313" key="3">
    <source>
        <dbReference type="EMBL" id="WSE29658.1"/>
    </source>
</evidence>
<sequence length="139" mass="14707">MTEAALLPEVGTVLPEREFPIGRADLVRYAGASGDFNPIHWNDRAARAAGLSGVIAHGMLTMGLAARVLAEWAGGADAVEQYRVRFRRPVEVPDDGVVTVSVRGVVTARQPDGRVTVELTVHGGGKKVLSAASAVLRPR</sequence>
<dbReference type="PRINTS" id="PR01483">
    <property type="entry name" value="FASYNTHASE"/>
</dbReference>
<proteinExistence type="inferred from homology"/>
<evidence type="ECO:0000256" key="1">
    <source>
        <dbReference type="ARBA" id="ARBA00005254"/>
    </source>
</evidence>
<dbReference type="Proteomes" id="UP001330812">
    <property type="component" value="Chromosome"/>
</dbReference>
<evidence type="ECO:0000313" key="4">
    <source>
        <dbReference type="Proteomes" id="UP001330812"/>
    </source>
</evidence>
<dbReference type="Gene3D" id="3.10.129.10">
    <property type="entry name" value="Hotdog Thioesterase"/>
    <property type="match status" value="1"/>
</dbReference>
<dbReference type="InterPro" id="IPR003965">
    <property type="entry name" value="Fatty_acid_synthase"/>
</dbReference>
<dbReference type="InterPro" id="IPR002539">
    <property type="entry name" value="MaoC-like_dom"/>
</dbReference>
<feature type="domain" description="MaoC-like" evidence="2">
    <location>
        <begin position="13"/>
        <end position="121"/>
    </location>
</feature>